<evidence type="ECO:0000256" key="1">
    <source>
        <dbReference type="SAM" id="SignalP"/>
    </source>
</evidence>
<evidence type="ECO:0000313" key="5">
    <source>
        <dbReference type="Proteomes" id="UP000321353"/>
    </source>
</evidence>
<name>A0A5B9MK14_9BACT</name>
<proteinExistence type="predicted"/>
<dbReference type="Proteomes" id="UP000321353">
    <property type="component" value="Chromosome"/>
</dbReference>
<organism evidence="4 5">
    <name type="scientific">Stieleria maiorica</name>
    <dbReference type="NCBI Taxonomy" id="2795974"/>
    <lineage>
        <taxon>Bacteria</taxon>
        <taxon>Pseudomonadati</taxon>
        <taxon>Planctomycetota</taxon>
        <taxon>Planctomycetia</taxon>
        <taxon>Pirellulales</taxon>
        <taxon>Pirellulaceae</taxon>
        <taxon>Stieleria</taxon>
    </lineage>
</organism>
<keyword evidence="5" id="KW-1185">Reference proteome</keyword>
<feature type="domain" description="3-keto-alpha-glucoside-1,2-lyase/3-keto-2-hydroxy-glucal hydratase" evidence="2">
    <location>
        <begin position="47"/>
        <end position="234"/>
    </location>
</feature>
<dbReference type="EMBL" id="CP036264">
    <property type="protein sequence ID" value="QEF99965.1"/>
    <property type="molecule type" value="Genomic_DNA"/>
</dbReference>
<dbReference type="RefSeq" id="WP_147869281.1">
    <property type="nucleotide sequence ID" value="NZ_CP036264.1"/>
</dbReference>
<gene>
    <name evidence="4" type="ORF">Mal15_40320</name>
</gene>
<dbReference type="Pfam" id="PF09423">
    <property type="entry name" value="PhoD"/>
    <property type="match status" value="1"/>
</dbReference>
<dbReference type="GO" id="GO:0016787">
    <property type="term" value="F:hydrolase activity"/>
    <property type="evidence" value="ECO:0007669"/>
    <property type="project" value="InterPro"/>
</dbReference>
<dbReference type="Gene3D" id="2.60.120.560">
    <property type="entry name" value="Exo-inulinase, domain 1"/>
    <property type="match status" value="1"/>
</dbReference>
<dbReference type="KEGG" id="smam:Mal15_40320"/>
<evidence type="ECO:0000259" key="2">
    <source>
        <dbReference type="Pfam" id="PF06439"/>
    </source>
</evidence>
<reference evidence="4 5" key="1">
    <citation type="submission" date="2019-02" db="EMBL/GenBank/DDBJ databases">
        <title>Planctomycetal bacteria perform biofilm scaping via a novel small molecule.</title>
        <authorList>
            <person name="Jeske O."/>
            <person name="Boedeker C."/>
            <person name="Wiegand S."/>
            <person name="Breitling P."/>
            <person name="Kallscheuer N."/>
            <person name="Jogler M."/>
            <person name="Rohde M."/>
            <person name="Petersen J."/>
            <person name="Medema M.H."/>
            <person name="Surup F."/>
            <person name="Jogler C."/>
        </authorList>
    </citation>
    <scope>NUCLEOTIDE SEQUENCE [LARGE SCALE GENOMIC DNA]</scope>
    <source>
        <strain evidence="4 5">Mal15</strain>
    </source>
</reference>
<dbReference type="Gene3D" id="3.60.21.70">
    <property type="entry name" value="PhoD-like phosphatase"/>
    <property type="match status" value="1"/>
</dbReference>
<dbReference type="PANTHER" id="PTHR43606:SF1">
    <property type="entry name" value="PHOD-LIKE PHOSPHATASE METALLOPHOSPHATASE DOMAIN-CONTAINING PROTEIN"/>
    <property type="match status" value="1"/>
</dbReference>
<dbReference type="InterPro" id="IPR029052">
    <property type="entry name" value="Metallo-depent_PP-like"/>
</dbReference>
<dbReference type="InterPro" id="IPR038607">
    <property type="entry name" value="PhoD-like_sf"/>
</dbReference>
<dbReference type="Pfam" id="PF06439">
    <property type="entry name" value="3keto-disac_hyd"/>
    <property type="match status" value="1"/>
</dbReference>
<evidence type="ECO:0000259" key="3">
    <source>
        <dbReference type="Pfam" id="PF09423"/>
    </source>
</evidence>
<dbReference type="PANTHER" id="PTHR43606">
    <property type="entry name" value="PHOSPHATASE, PUTATIVE (AFU_ORTHOLOGUE AFUA_6G08710)-RELATED"/>
    <property type="match status" value="1"/>
</dbReference>
<accession>A0A5B9MK14</accession>
<feature type="chain" id="PRO_5022919039" evidence="1">
    <location>
        <begin position="29"/>
        <end position="730"/>
    </location>
</feature>
<dbReference type="InterPro" id="IPR052900">
    <property type="entry name" value="Phospholipid_Metab_Enz"/>
</dbReference>
<evidence type="ECO:0000313" key="4">
    <source>
        <dbReference type="EMBL" id="QEF99965.1"/>
    </source>
</evidence>
<feature type="domain" description="PhoD-like phosphatase metallophosphatase" evidence="3">
    <location>
        <begin position="411"/>
        <end position="656"/>
    </location>
</feature>
<dbReference type="SUPFAM" id="SSF56300">
    <property type="entry name" value="Metallo-dependent phosphatases"/>
    <property type="match status" value="1"/>
</dbReference>
<dbReference type="AlphaFoldDB" id="A0A5B9MK14"/>
<protein>
    <submittedName>
        <fullName evidence="4">PhoD-like phosphatase</fullName>
    </submittedName>
</protein>
<feature type="signal peptide" evidence="1">
    <location>
        <begin position="1"/>
        <end position="28"/>
    </location>
</feature>
<sequence precursor="true">MIRLTRCYFSALLLSPLLALLTSSVALAENDNPVGDAVAGDGIDFSSADFWETIDGKPVGESWEFSDGEVRLVNPRGGNGSLISRPLPPNFELSWEWNIQEKTNTGLKYRVRKFGKALFSNSFLGIEYQIIDDAPTKLDKGSTASIYDLVAPAGEKTLHPIGQWNQARVVARGNRLEHYLNGHLVASATTTGPSWDKTIALSKFYGAKDFGSPKAGDRIMLTDHGGKASYRKFQFAALEVDAADIEPPAASGPFLGNAMRNSWADQDSIVIWTRTTARPDFVADGLEFVSISTKAASKLSKETDPEKLLGAQLPEDVTLSQMLGACPGAPGRVRLMYFPGKQRYATKTTDWITTGPDSDFTAQWKLEELKPDTQYAAIIEAQSLDRDETTAVVRGAFRTAPKVNAKKDVKFCITTCHDFIRRDDGMKGHKIYPVMTEMQPDFIVHAGDIEYYDKPDPWAMTIELMRFKWGRIFALPSNRDFYSRTTSYFLKDDHDTLKNDCWAGQSYGSVSFEQGVRLFNEEQFPSLKPRYTNVRWGRDLEVWFLEGRDYRSPNSMPDGPEKTILGEEQKAWLFKTLEESTAKFKVICSPTPVVGPDRANKKDNHANEIFAHEGDQIRAKLATIDNVIVLCGDRHWQYASFDSDADLWEFGCGPGSEKHQLGWKPGDERPQHRFLRVAGGFLSGELNYTGEEKQPRLTLRHHKVDGETVSEFHFPIEGDGGEWHGDKPIR</sequence>
<keyword evidence="1" id="KW-0732">Signal</keyword>
<dbReference type="InterPro" id="IPR018946">
    <property type="entry name" value="PhoD-like_MPP"/>
</dbReference>
<dbReference type="InterPro" id="IPR010496">
    <property type="entry name" value="AL/BT2_dom"/>
</dbReference>